<sequence length="262" mass="30052">MDSLFFQEHMEPIIKVDPKENEPEEKLSSDEDKKEGSSGEEGDFPNFTPRFDELTKAIIRWRQQQPGGDQVFSGVNGGISVYSWDVVEEALHFGNKGRHLRDLEYKAGHWEDKVLVASVRDCAIFAWNCMRDGMYYKRPSFPNAFGEEGGDVQRLRVRLGIDSNTPMGFSRVTLDVYVVVKDSAYDFSMSMSTTKKPFKQTVMLSIFLVDHKTEPQATMFFLVMTFHYKYLNDEDDNGNSSADSDSDMMGNAKKRQKKRQKT</sequence>
<dbReference type="Proteomes" id="UP001295423">
    <property type="component" value="Unassembled WGS sequence"/>
</dbReference>
<dbReference type="AlphaFoldDB" id="A0AAD2FYT0"/>
<feature type="compositionally biased region" description="Low complexity" evidence="1">
    <location>
        <begin position="238"/>
        <end position="251"/>
    </location>
</feature>
<proteinExistence type="predicted"/>
<protein>
    <submittedName>
        <fullName evidence="2">Uncharacterized protein</fullName>
    </submittedName>
</protein>
<reference evidence="2" key="1">
    <citation type="submission" date="2023-08" db="EMBL/GenBank/DDBJ databases">
        <authorList>
            <person name="Audoor S."/>
            <person name="Bilcke G."/>
        </authorList>
    </citation>
    <scope>NUCLEOTIDE SEQUENCE</scope>
</reference>
<evidence type="ECO:0000256" key="1">
    <source>
        <dbReference type="SAM" id="MobiDB-lite"/>
    </source>
</evidence>
<comment type="caution">
    <text evidence="2">The sequence shown here is derived from an EMBL/GenBank/DDBJ whole genome shotgun (WGS) entry which is preliminary data.</text>
</comment>
<feature type="region of interest" description="Disordered" evidence="1">
    <location>
        <begin position="1"/>
        <end position="49"/>
    </location>
</feature>
<evidence type="ECO:0000313" key="2">
    <source>
        <dbReference type="EMBL" id="CAJ1957407.1"/>
    </source>
</evidence>
<gene>
    <name evidence="2" type="ORF">CYCCA115_LOCUS16701</name>
</gene>
<evidence type="ECO:0000313" key="3">
    <source>
        <dbReference type="Proteomes" id="UP001295423"/>
    </source>
</evidence>
<accession>A0AAD2FYT0</accession>
<feature type="region of interest" description="Disordered" evidence="1">
    <location>
        <begin position="237"/>
        <end position="262"/>
    </location>
</feature>
<name>A0AAD2FYT0_9STRA</name>
<feature type="compositionally biased region" description="Basic and acidic residues" evidence="1">
    <location>
        <begin position="8"/>
        <end position="37"/>
    </location>
</feature>
<keyword evidence="3" id="KW-1185">Reference proteome</keyword>
<dbReference type="EMBL" id="CAKOGP040001942">
    <property type="protein sequence ID" value="CAJ1957407.1"/>
    <property type="molecule type" value="Genomic_DNA"/>
</dbReference>
<feature type="compositionally biased region" description="Basic residues" evidence="1">
    <location>
        <begin position="252"/>
        <end position="262"/>
    </location>
</feature>
<organism evidence="2 3">
    <name type="scientific">Cylindrotheca closterium</name>
    <dbReference type="NCBI Taxonomy" id="2856"/>
    <lineage>
        <taxon>Eukaryota</taxon>
        <taxon>Sar</taxon>
        <taxon>Stramenopiles</taxon>
        <taxon>Ochrophyta</taxon>
        <taxon>Bacillariophyta</taxon>
        <taxon>Bacillariophyceae</taxon>
        <taxon>Bacillariophycidae</taxon>
        <taxon>Bacillariales</taxon>
        <taxon>Bacillariaceae</taxon>
        <taxon>Cylindrotheca</taxon>
    </lineage>
</organism>